<evidence type="ECO:0000256" key="2">
    <source>
        <dbReference type="SAM" id="MobiDB-lite"/>
    </source>
</evidence>
<organism evidence="3">
    <name type="scientific">Lichtheimia ramosa</name>
    <dbReference type="NCBI Taxonomy" id="688394"/>
    <lineage>
        <taxon>Eukaryota</taxon>
        <taxon>Fungi</taxon>
        <taxon>Fungi incertae sedis</taxon>
        <taxon>Mucoromycota</taxon>
        <taxon>Mucoromycotina</taxon>
        <taxon>Mucoromycetes</taxon>
        <taxon>Mucorales</taxon>
        <taxon>Lichtheimiaceae</taxon>
        <taxon>Lichtheimia</taxon>
    </lineage>
</organism>
<dbReference type="OrthoDB" id="441210at2759"/>
<reference evidence="3" key="1">
    <citation type="journal article" date="2014" name="Genome Announc.">
        <title>De novo whole-genome sequence and genome annotation of Lichtheimia ramosa.</title>
        <authorList>
            <person name="Linde J."/>
            <person name="Schwartze V."/>
            <person name="Binder U."/>
            <person name="Lass-Florl C."/>
            <person name="Voigt K."/>
            <person name="Horn F."/>
        </authorList>
    </citation>
    <scope>NUCLEOTIDE SEQUENCE</scope>
    <source>
        <strain evidence="3">JMRC FSU:6197</strain>
    </source>
</reference>
<proteinExistence type="predicted"/>
<sequence>METFAATLLIVESPFHKKYGLVSPLVHVHKQSTLTASIPLTSCSLSLDIFCMDCANHHFSTALVCPACETSLTQSDDIVLTELNPTEQYKSSVLAGMRPDVIMDIASRAIAFYQYQTTQEICYRSMLHRNLETKCNTFQERLRNVSTEAHRALEAEKEHTQAARREQEQEKRRAHDLQMQLQEKVRQFQKLQTLYEKLKRKMLTSSMQQSIVQQQDDASMSTVGNIQQPIPTTASRPPPSTPFPSNTFDPADAYTNIPVAMTPAHSMRYQQQHPHHGRSAPFVPYERLLAPTLESTFPPRPPHRPNSTLPRPFIPNTSNAPMTAERFAHYRQQFDNQTVAGIPYQHHPRRHQQHQNIQGDGIKVVKAVRPSNDSGKIYATVISPPPARTTAASVAGTTRRTSRPAQQQPSRINPPFRPHHQR</sequence>
<feature type="region of interest" description="Disordered" evidence="2">
    <location>
        <begin position="294"/>
        <end position="313"/>
    </location>
</feature>
<evidence type="ECO:0008006" key="4">
    <source>
        <dbReference type="Google" id="ProtNLM"/>
    </source>
</evidence>
<dbReference type="InterPro" id="IPR042448">
    <property type="entry name" value="CCNB1IP1"/>
</dbReference>
<dbReference type="AlphaFoldDB" id="A0A077WHY6"/>
<gene>
    <name evidence="3" type="ORF">LRAMOSA08760</name>
</gene>
<dbReference type="GO" id="GO:0061630">
    <property type="term" value="F:ubiquitin protein ligase activity"/>
    <property type="evidence" value="ECO:0007669"/>
    <property type="project" value="InterPro"/>
</dbReference>
<dbReference type="PANTHER" id="PTHR14305">
    <property type="entry name" value="E3 UBIQUITIN-PROTEIN LIGASE CCNB1IP1"/>
    <property type="match status" value="1"/>
</dbReference>
<dbReference type="EMBL" id="LK023319">
    <property type="protein sequence ID" value="CDS06232.1"/>
    <property type="molecule type" value="Genomic_DNA"/>
</dbReference>
<evidence type="ECO:0000256" key="1">
    <source>
        <dbReference type="SAM" id="Coils"/>
    </source>
</evidence>
<name>A0A077WHY6_9FUNG</name>
<feature type="compositionally biased region" description="Polar residues" evidence="2">
    <location>
        <begin position="390"/>
        <end position="411"/>
    </location>
</feature>
<evidence type="ECO:0000313" key="3">
    <source>
        <dbReference type="EMBL" id="CDS06232.1"/>
    </source>
</evidence>
<protein>
    <recommendedName>
        <fullName evidence="4">RING-type domain-containing protein</fullName>
    </recommendedName>
</protein>
<feature type="region of interest" description="Disordered" evidence="2">
    <location>
        <begin position="377"/>
        <end position="422"/>
    </location>
</feature>
<feature type="coiled-coil region" evidence="1">
    <location>
        <begin position="128"/>
        <end position="201"/>
    </location>
</feature>
<dbReference type="GO" id="GO:0000795">
    <property type="term" value="C:synaptonemal complex"/>
    <property type="evidence" value="ECO:0007669"/>
    <property type="project" value="InterPro"/>
</dbReference>
<dbReference type="GO" id="GO:0007131">
    <property type="term" value="P:reciprocal meiotic recombination"/>
    <property type="evidence" value="ECO:0007669"/>
    <property type="project" value="InterPro"/>
</dbReference>
<accession>A0A077WHY6</accession>
<keyword evidence="1" id="KW-0175">Coiled coil</keyword>
<dbReference type="PANTHER" id="PTHR14305:SF0">
    <property type="entry name" value="E3 UBIQUITIN-PROTEIN LIGASE CCNB1IP1"/>
    <property type="match status" value="1"/>
</dbReference>